<dbReference type="InterPro" id="IPR050309">
    <property type="entry name" value="Type-B_Carboxylest/Lipase"/>
</dbReference>
<name>A0A0F9E472_9ZZZZ</name>
<dbReference type="Gene3D" id="3.40.50.1820">
    <property type="entry name" value="alpha/beta hydrolase"/>
    <property type="match status" value="1"/>
</dbReference>
<feature type="non-terminal residue" evidence="3">
    <location>
        <position position="1"/>
    </location>
</feature>
<dbReference type="SUPFAM" id="SSF53474">
    <property type="entry name" value="alpha/beta-Hydrolases"/>
    <property type="match status" value="1"/>
</dbReference>
<gene>
    <name evidence="3" type="ORF">LCGC14_2121510</name>
    <name evidence="2" type="ORF">LCGC14_2121910</name>
</gene>
<reference evidence="3" key="1">
    <citation type="journal article" date="2015" name="Nature">
        <title>Complex archaea that bridge the gap between prokaryotes and eukaryotes.</title>
        <authorList>
            <person name="Spang A."/>
            <person name="Saw J.H."/>
            <person name="Jorgensen S.L."/>
            <person name="Zaremba-Niedzwiedzka K."/>
            <person name="Martijn J."/>
            <person name="Lind A.E."/>
            <person name="van Eijk R."/>
            <person name="Schleper C."/>
            <person name="Guy L."/>
            <person name="Ettema T.J."/>
        </authorList>
    </citation>
    <scope>NUCLEOTIDE SEQUENCE</scope>
</reference>
<dbReference type="Pfam" id="PF00135">
    <property type="entry name" value="COesterase"/>
    <property type="match status" value="1"/>
</dbReference>
<evidence type="ECO:0000259" key="1">
    <source>
        <dbReference type="Pfam" id="PF00135"/>
    </source>
</evidence>
<accession>A0A0F9E472</accession>
<dbReference type="InterPro" id="IPR002018">
    <property type="entry name" value="CarbesteraseB"/>
</dbReference>
<dbReference type="AlphaFoldDB" id="A0A0F9E472"/>
<feature type="domain" description="Carboxylesterase type B" evidence="1">
    <location>
        <begin position="7"/>
        <end position="153"/>
    </location>
</feature>
<dbReference type="PANTHER" id="PTHR11559">
    <property type="entry name" value="CARBOXYLESTERASE"/>
    <property type="match status" value="1"/>
</dbReference>
<dbReference type="EMBL" id="LAZR01026439">
    <property type="protein sequence ID" value="KKL68743.1"/>
    <property type="molecule type" value="Genomic_DNA"/>
</dbReference>
<evidence type="ECO:0000313" key="2">
    <source>
        <dbReference type="EMBL" id="KKL68743.1"/>
    </source>
</evidence>
<dbReference type="InterPro" id="IPR029058">
    <property type="entry name" value="AB_hydrolase_fold"/>
</dbReference>
<protein>
    <recommendedName>
        <fullName evidence="1">Carboxylesterase type B domain-containing protein</fullName>
    </recommendedName>
</protein>
<comment type="caution">
    <text evidence="3">The sequence shown here is derived from an EMBL/GenBank/DDBJ whole genome shotgun (WGS) entry which is preliminary data.</text>
</comment>
<sequence length="169" mass="19069">IGIKADKTKKVLEIYKKAREGKLSTEAEEIFHAIFTDMIFRIPTIRFLEAQCIHQPNTYNYMFTWESPAFGGITGSPHAIEIPFVFNTINIKVSEDLIGSGPDAEALSEKVMDAWIAFAHTGNPNHDGIPNWPSYDNEKRATMFLGKECKVVNDAFGKEREAWDGLFNP</sequence>
<proteinExistence type="predicted"/>
<dbReference type="EMBL" id="LAZR01026428">
    <property type="protein sequence ID" value="KKL68783.1"/>
    <property type="molecule type" value="Genomic_DNA"/>
</dbReference>
<evidence type="ECO:0000313" key="3">
    <source>
        <dbReference type="EMBL" id="KKL68783.1"/>
    </source>
</evidence>
<organism evidence="3">
    <name type="scientific">marine sediment metagenome</name>
    <dbReference type="NCBI Taxonomy" id="412755"/>
    <lineage>
        <taxon>unclassified sequences</taxon>
        <taxon>metagenomes</taxon>
        <taxon>ecological metagenomes</taxon>
    </lineage>
</organism>